<feature type="domain" description="Transposase zinc-ribbon" evidence="2">
    <location>
        <begin position="62"/>
        <end position="115"/>
    </location>
</feature>
<protein>
    <submittedName>
        <fullName evidence="3">ISXO2 transposase-like protein</fullName>
    </submittedName>
</protein>
<proteinExistence type="predicted"/>
<evidence type="ECO:0000259" key="2">
    <source>
        <dbReference type="Pfam" id="PF12760"/>
    </source>
</evidence>
<accession>A0A4R2ARM5</accession>
<dbReference type="EMBL" id="SLVU01000045">
    <property type="protein sequence ID" value="TCN16438.1"/>
    <property type="molecule type" value="Genomic_DNA"/>
</dbReference>
<evidence type="ECO:0000313" key="3">
    <source>
        <dbReference type="EMBL" id="TCN16438.1"/>
    </source>
</evidence>
<reference evidence="3 4" key="1">
    <citation type="submission" date="2019-03" db="EMBL/GenBank/DDBJ databases">
        <title>Genomic Encyclopedia of Type Strains, Phase IV (KMG-V): Genome sequencing to study the core and pangenomes of soil and plant-associated prokaryotes.</title>
        <authorList>
            <person name="Whitman W."/>
        </authorList>
    </citation>
    <scope>NUCLEOTIDE SEQUENCE [LARGE SCALE GENOMIC DNA]</scope>
    <source>
        <strain evidence="3 4">23C40</strain>
    </source>
</reference>
<dbReference type="NCBIfam" id="NF033547">
    <property type="entry name" value="transpos_IS1595"/>
    <property type="match status" value="1"/>
</dbReference>
<feature type="region of interest" description="Disordered" evidence="1">
    <location>
        <begin position="194"/>
        <end position="220"/>
    </location>
</feature>
<organism evidence="3 4">
    <name type="scientific">Sinorhizobium americanum</name>
    <dbReference type="NCBI Taxonomy" id="194963"/>
    <lineage>
        <taxon>Bacteria</taxon>
        <taxon>Pseudomonadati</taxon>
        <taxon>Pseudomonadota</taxon>
        <taxon>Alphaproteobacteria</taxon>
        <taxon>Hyphomicrobiales</taxon>
        <taxon>Rhizobiaceae</taxon>
        <taxon>Sinorhizobium/Ensifer group</taxon>
        <taxon>Sinorhizobium</taxon>
    </lineage>
</organism>
<dbReference type="Pfam" id="PF12760">
    <property type="entry name" value="Zn_ribbon_IS1595"/>
    <property type="match status" value="1"/>
</dbReference>
<comment type="caution">
    <text evidence="3">The sequence shown here is derived from an EMBL/GenBank/DDBJ whole genome shotgun (WGS) entry which is preliminary data.</text>
</comment>
<sequence>MHRIRFRSIHGLYQRKTAKVLLSRDCRAILRALFEGDENVGTMLAALTSIRTAEDMIVAFRDEEQCRRLLESMVWPAGRVCPACGYKRSIAIAGRDMGKRRARPGLYQCSSGDCRFQFTVTTHTPLHSTKLPLSVWLKGMWLILQSDKGLSSVRLAEALGVSQPTAWRMGHALRLMAARERMLDGTVEIDHFHLGGRPRINPDDPPPGRGRKGLPNTQKTPVMVMVQRPDDVHPALRPVTRVLRW</sequence>
<dbReference type="InterPro" id="IPR024442">
    <property type="entry name" value="Transposase_Zn_ribbon"/>
</dbReference>
<evidence type="ECO:0000256" key="1">
    <source>
        <dbReference type="SAM" id="MobiDB-lite"/>
    </source>
</evidence>
<dbReference type="AlphaFoldDB" id="A0A4R2ARM5"/>
<evidence type="ECO:0000313" key="4">
    <source>
        <dbReference type="Proteomes" id="UP000295043"/>
    </source>
</evidence>
<gene>
    <name evidence="3" type="ORF">EV184_1452</name>
</gene>
<dbReference type="Proteomes" id="UP000295043">
    <property type="component" value="Unassembled WGS sequence"/>
</dbReference>
<name>A0A4R2ARM5_9HYPH</name>